<evidence type="ECO:0000313" key="2">
    <source>
        <dbReference type="EMBL" id="AER96437.1"/>
    </source>
</evidence>
<feature type="non-terminal residue" evidence="2">
    <location>
        <position position="1"/>
    </location>
</feature>
<dbReference type="EMBL" id="JP007840">
    <property type="protein sequence ID" value="AER96437.1"/>
    <property type="molecule type" value="mRNA"/>
</dbReference>
<sequence length="101" mass="11033">SESLILEKATPDSSRPCKEGSQEEIKPLSERIHQKPVSDPSVGEIKSETIPSPTKAAQFLAEDAEPALGKEKEAHRSISPLPREKPLEEAKVLHSKVVDDV</sequence>
<organism evidence="2">
    <name type="scientific">Mustela putorius furo</name>
    <name type="common">European domestic ferret</name>
    <name type="synonym">Mustela furo</name>
    <dbReference type="NCBI Taxonomy" id="9669"/>
    <lineage>
        <taxon>Eukaryota</taxon>
        <taxon>Metazoa</taxon>
        <taxon>Chordata</taxon>
        <taxon>Craniata</taxon>
        <taxon>Vertebrata</taxon>
        <taxon>Euteleostomi</taxon>
        <taxon>Mammalia</taxon>
        <taxon>Eutheria</taxon>
        <taxon>Laurasiatheria</taxon>
        <taxon>Carnivora</taxon>
        <taxon>Caniformia</taxon>
        <taxon>Musteloidea</taxon>
        <taxon>Mustelidae</taxon>
        <taxon>Mustelinae</taxon>
        <taxon>Mustela</taxon>
    </lineage>
</organism>
<accession>M1ENU8</accession>
<name>M1ENU8_MUSPF</name>
<evidence type="ECO:0000256" key="1">
    <source>
        <dbReference type="SAM" id="MobiDB-lite"/>
    </source>
</evidence>
<protein>
    <submittedName>
        <fullName evidence="2">Cardiomyopathy associated 5</fullName>
    </submittedName>
</protein>
<feature type="compositionally biased region" description="Basic and acidic residues" evidence="1">
    <location>
        <begin position="15"/>
        <end position="33"/>
    </location>
</feature>
<dbReference type="AlphaFoldDB" id="M1ENU8"/>
<feature type="region of interest" description="Disordered" evidence="1">
    <location>
        <begin position="1"/>
        <end position="48"/>
    </location>
</feature>
<reference evidence="2" key="1">
    <citation type="journal article" date="2013" name="J. Virol.">
        <title>Sequencing, annotation, and characterization of the influenza ferret infectome.</title>
        <authorList>
            <person name="Leon A.J."/>
            <person name="Banner D."/>
            <person name="Xu L."/>
            <person name="Ran L."/>
            <person name="Peng Z."/>
            <person name="Yi K."/>
            <person name="Chen C."/>
            <person name="Xu F."/>
            <person name="Huang J."/>
            <person name="Zhao Z."/>
            <person name="Lin Z."/>
            <person name="Huang S.H."/>
            <person name="Fang Y."/>
            <person name="Kelvin A.A."/>
            <person name="Ross T.M."/>
            <person name="Farooqui A."/>
            <person name="Kelvin D.J."/>
        </authorList>
    </citation>
    <scope>NUCLEOTIDE SEQUENCE</scope>
    <source>
        <tissue evidence="2">Lungs</tissue>
    </source>
</reference>
<proteinExistence type="evidence at transcript level"/>
<feature type="non-terminal residue" evidence="2">
    <location>
        <position position="101"/>
    </location>
</feature>
<dbReference type="HOGENOM" id="CLU_000269_0_0_1"/>